<dbReference type="InterPro" id="IPR036942">
    <property type="entry name" value="Beta-barrel_TonB_sf"/>
</dbReference>
<name>A0A0A2MIX1_9FLAO</name>
<feature type="domain" description="TonB-dependent receptor plug" evidence="11">
    <location>
        <begin position="104"/>
        <end position="209"/>
    </location>
</feature>
<accession>A0A0A2MIX1</accession>
<keyword evidence="12" id="KW-0176">Collagen</keyword>
<keyword evidence="6 8" id="KW-0472">Membrane</keyword>
<dbReference type="Proteomes" id="UP000030152">
    <property type="component" value="Unassembled WGS sequence"/>
</dbReference>
<dbReference type="InterPro" id="IPR008969">
    <property type="entry name" value="CarboxyPept-like_regulatory"/>
</dbReference>
<dbReference type="SUPFAM" id="SSF49464">
    <property type="entry name" value="Carboxypeptidase regulatory domain-like"/>
    <property type="match status" value="1"/>
</dbReference>
<reference evidence="12 13" key="1">
    <citation type="submission" date="2013-09" db="EMBL/GenBank/DDBJ databases">
        <authorList>
            <person name="Zeng Z."/>
            <person name="Chen C."/>
        </authorList>
    </citation>
    <scope>NUCLEOTIDE SEQUENCE [LARGE SCALE GENOMIC DNA]</scope>
    <source>
        <strain evidence="12 13">WB 3.3-2</strain>
    </source>
</reference>
<dbReference type="InterPro" id="IPR037066">
    <property type="entry name" value="Plug_dom_sf"/>
</dbReference>
<dbReference type="Pfam" id="PF07715">
    <property type="entry name" value="Plug"/>
    <property type="match status" value="1"/>
</dbReference>
<keyword evidence="2 8" id="KW-0813">Transport</keyword>
<evidence type="ECO:0000256" key="1">
    <source>
        <dbReference type="ARBA" id="ARBA00004571"/>
    </source>
</evidence>
<dbReference type="InterPro" id="IPR023997">
    <property type="entry name" value="TonB-dep_OMP_SusC/RagA_CS"/>
</dbReference>
<evidence type="ECO:0000256" key="5">
    <source>
        <dbReference type="ARBA" id="ARBA00023077"/>
    </source>
</evidence>
<proteinExistence type="inferred from homology"/>
<evidence type="ECO:0000313" key="13">
    <source>
        <dbReference type="Proteomes" id="UP000030152"/>
    </source>
</evidence>
<keyword evidence="5 9" id="KW-0798">TonB box</keyword>
<comment type="subcellular location">
    <subcellularLocation>
        <location evidence="1 8">Cell outer membrane</location>
        <topology evidence="1 8">Multi-pass membrane protein</topology>
    </subcellularLocation>
</comment>
<gene>
    <name evidence="12" type="ORF">Q765_04235</name>
</gene>
<evidence type="ECO:0000256" key="6">
    <source>
        <dbReference type="ARBA" id="ARBA00023136"/>
    </source>
</evidence>
<dbReference type="EMBL" id="JRLX01000002">
    <property type="protein sequence ID" value="KGO88250.1"/>
    <property type="molecule type" value="Genomic_DNA"/>
</dbReference>
<evidence type="ECO:0000256" key="9">
    <source>
        <dbReference type="RuleBase" id="RU003357"/>
    </source>
</evidence>
<keyword evidence="7 8" id="KW-0998">Cell outer membrane</keyword>
<dbReference type="eggNOG" id="COG1629">
    <property type="taxonomic scope" value="Bacteria"/>
</dbReference>
<dbReference type="NCBIfam" id="TIGR04056">
    <property type="entry name" value="OMP_RagA_SusC"/>
    <property type="match status" value="1"/>
</dbReference>
<protein>
    <submittedName>
        <fullName evidence="12">Collagen-binding protein</fullName>
    </submittedName>
</protein>
<dbReference type="STRING" id="1121895.GCA_000378485_00941"/>
<evidence type="ECO:0000256" key="3">
    <source>
        <dbReference type="ARBA" id="ARBA00022452"/>
    </source>
</evidence>
<organism evidence="12 13">
    <name type="scientific">Flavobacterium rivuli WB 3.3-2 = DSM 21788</name>
    <dbReference type="NCBI Taxonomy" id="1121895"/>
    <lineage>
        <taxon>Bacteria</taxon>
        <taxon>Pseudomonadati</taxon>
        <taxon>Bacteroidota</taxon>
        <taxon>Flavobacteriia</taxon>
        <taxon>Flavobacteriales</taxon>
        <taxon>Flavobacteriaceae</taxon>
        <taxon>Flavobacterium</taxon>
    </lineage>
</organism>
<dbReference type="PROSITE" id="PS52016">
    <property type="entry name" value="TONB_DEPENDENT_REC_3"/>
    <property type="match status" value="1"/>
</dbReference>
<dbReference type="InterPro" id="IPR039426">
    <property type="entry name" value="TonB-dep_rcpt-like"/>
</dbReference>
<evidence type="ECO:0000313" key="12">
    <source>
        <dbReference type="EMBL" id="KGO88250.1"/>
    </source>
</evidence>
<dbReference type="Gene3D" id="2.60.40.1120">
    <property type="entry name" value="Carboxypeptidase-like, regulatory domain"/>
    <property type="match status" value="1"/>
</dbReference>
<evidence type="ECO:0000256" key="4">
    <source>
        <dbReference type="ARBA" id="ARBA00022692"/>
    </source>
</evidence>
<evidence type="ECO:0000259" key="10">
    <source>
        <dbReference type="Pfam" id="PF00593"/>
    </source>
</evidence>
<dbReference type="InterPro" id="IPR000531">
    <property type="entry name" value="Beta-barrel_TonB"/>
</dbReference>
<comment type="similarity">
    <text evidence="8 9">Belongs to the TonB-dependent receptor family.</text>
</comment>
<keyword evidence="13" id="KW-1185">Reference proteome</keyword>
<dbReference type="InterPro" id="IPR012910">
    <property type="entry name" value="Plug_dom"/>
</dbReference>
<evidence type="ECO:0000259" key="11">
    <source>
        <dbReference type="Pfam" id="PF07715"/>
    </source>
</evidence>
<dbReference type="NCBIfam" id="TIGR04057">
    <property type="entry name" value="SusC_RagA_signa"/>
    <property type="match status" value="1"/>
</dbReference>
<dbReference type="Gene3D" id="2.40.170.20">
    <property type="entry name" value="TonB-dependent receptor, beta-barrel domain"/>
    <property type="match status" value="1"/>
</dbReference>
<dbReference type="InterPro" id="IPR023996">
    <property type="entry name" value="TonB-dep_OMP_SusC/RagA"/>
</dbReference>
<evidence type="ECO:0000256" key="7">
    <source>
        <dbReference type="ARBA" id="ARBA00023237"/>
    </source>
</evidence>
<dbReference type="Pfam" id="PF13715">
    <property type="entry name" value="CarbopepD_reg_2"/>
    <property type="match status" value="1"/>
</dbReference>
<keyword evidence="3 8" id="KW-1134">Transmembrane beta strand</keyword>
<keyword evidence="4 8" id="KW-0812">Transmembrane</keyword>
<dbReference type="Pfam" id="PF00593">
    <property type="entry name" value="TonB_dep_Rec_b-barrel"/>
    <property type="match status" value="1"/>
</dbReference>
<comment type="caution">
    <text evidence="12">The sequence shown here is derived from an EMBL/GenBank/DDBJ whole genome shotgun (WGS) entry which is preliminary data.</text>
</comment>
<dbReference type="Gene3D" id="2.170.130.10">
    <property type="entry name" value="TonB-dependent receptor, plug domain"/>
    <property type="match status" value="1"/>
</dbReference>
<dbReference type="GO" id="GO:0009279">
    <property type="term" value="C:cell outer membrane"/>
    <property type="evidence" value="ECO:0007669"/>
    <property type="project" value="UniProtKB-SubCell"/>
</dbReference>
<evidence type="ECO:0000256" key="8">
    <source>
        <dbReference type="PROSITE-ProRule" id="PRU01360"/>
    </source>
</evidence>
<dbReference type="SUPFAM" id="SSF56935">
    <property type="entry name" value="Porins"/>
    <property type="match status" value="1"/>
</dbReference>
<feature type="domain" description="TonB-dependent receptor-like beta-barrel" evidence="10">
    <location>
        <begin position="353"/>
        <end position="937"/>
    </location>
</feature>
<dbReference type="AlphaFoldDB" id="A0A0A2MIX1"/>
<sequence length="979" mass="108357">MHGHSASVFQSVITGTVVSKSDGLGLPGATIMVKGTQQNTVTDMDGKFSLTVTDPNAVLVISFMGFKTQEIPVAGQTTISITMEEDAAQLDEVVVIGYGTQRKGDVTSAVASVKAENFNLGQVKDAGQLIQGKVAGLAITNVSGDPTATTSIKLRGNNTIGGAYQNPLVLIDGIPGELNTVAPEDIESIDVLKDGSAAAIYGVRGTNGVILITTKKAKGGDMDDVQYTGYISTAQIARKLDMLSSQEFRAMYPGPDSEGGSDHGANVDWLKEITRTPVSHVHNLSFRGGSSKTNYIANLNYNRQEGTMLKSDNTTFRGRVEINHRMFDDKLLFKFSILGRENKYTSTADGGSFNGDAYWQALRRNPTDPIYNPDGTYYQNPQKLDYRNPLVLLNEADGNVKTSEVRYNSVLTYNPIKDLTLNALFSYVKENRATGYSETLQHSSATIYGFPGYSSISGYNRMEKQTELTAKYDKTIEKNKFSILGGYSYIEKDRETSNMNNYRFQDDYFGGWHNIGSGYALKDGLATMNSSKNHENLISFFGRVNYAFDDKYLLMASLRHEGANQLYGTNNAWGTFPAVSVGWKLTNESFMQDQKIFEEIKFRAGYGVTGSQPQDSFLAVARLQYGPPTLVNGQWLSTIIPASNPNPDLRWEEKKETNLGVDWAIKGGRLSGSIDVYKRKVDGLLYSYNVPVPPNLFPTIVANGGTMQNKGLEVLVSGVPVQTKDFQWTTTGTYSTNSNKLESLDGRYKSQSDYFLTGNVNYEGMTTQSHKVQVGQAIGDFYGFKVVDVDAQGKWIYLNRNGERVNYADFAHDPNDRQVIGNGIPKWYLSWINNFRYKNFDLSVNMRGAFGFQVVNEARMNYEGTQNGYRDNRLSSVNDLVFGKALLSNTIAPEFNSYYVEDGDYVKIDNITLGYSFKDLKTKYLKSVRLYGTVMNVLTITGYNGIDPEVNTTGLTPGVDSRNRYPTITSFTFGVQAQF</sequence>
<evidence type="ECO:0000256" key="2">
    <source>
        <dbReference type="ARBA" id="ARBA00022448"/>
    </source>
</evidence>